<gene>
    <name evidence="3" type="ORF">SEMRO_1853_G301820.1</name>
</gene>
<feature type="compositionally biased region" description="Basic and acidic residues" evidence="1">
    <location>
        <begin position="144"/>
        <end position="154"/>
    </location>
</feature>
<feature type="compositionally biased region" description="Low complexity" evidence="1">
    <location>
        <begin position="456"/>
        <end position="466"/>
    </location>
</feature>
<dbReference type="Proteomes" id="UP001153069">
    <property type="component" value="Unassembled WGS sequence"/>
</dbReference>
<dbReference type="InterPro" id="IPR049227">
    <property type="entry name" value="DUF6824"/>
</dbReference>
<feature type="region of interest" description="Disordered" evidence="1">
    <location>
        <begin position="520"/>
        <end position="553"/>
    </location>
</feature>
<dbReference type="Pfam" id="PF20710">
    <property type="entry name" value="DUF6824"/>
    <property type="match status" value="1"/>
</dbReference>
<name>A0A9N8HVR5_9STRA</name>
<feature type="region of interest" description="Disordered" evidence="1">
    <location>
        <begin position="115"/>
        <end position="233"/>
    </location>
</feature>
<feature type="compositionally biased region" description="Low complexity" evidence="1">
    <location>
        <begin position="543"/>
        <end position="553"/>
    </location>
</feature>
<organism evidence="3 4">
    <name type="scientific">Seminavis robusta</name>
    <dbReference type="NCBI Taxonomy" id="568900"/>
    <lineage>
        <taxon>Eukaryota</taxon>
        <taxon>Sar</taxon>
        <taxon>Stramenopiles</taxon>
        <taxon>Ochrophyta</taxon>
        <taxon>Bacillariophyta</taxon>
        <taxon>Bacillariophyceae</taxon>
        <taxon>Bacillariophycidae</taxon>
        <taxon>Naviculales</taxon>
        <taxon>Naviculaceae</taxon>
        <taxon>Seminavis</taxon>
    </lineage>
</organism>
<feature type="region of interest" description="Disordered" evidence="1">
    <location>
        <begin position="363"/>
        <end position="384"/>
    </location>
</feature>
<dbReference type="EMBL" id="CAICTM010001851">
    <property type="protein sequence ID" value="CAB9526600.1"/>
    <property type="molecule type" value="Genomic_DNA"/>
</dbReference>
<comment type="caution">
    <text evidence="3">The sequence shown here is derived from an EMBL/GenBank/DDBJ whole genome shotgun (WGS) entry which is preliminary data.</text>
</comment>
<feature type="compositionally biased region" description="Polar residues" evidence="1">
    <location>
        <begin position="697"/>
        <end position="707"/>
    </location>
</feature>
<feature type="region of interest" description="Disordered" evidence="1">
    <location>
        <begin position="456"/>
        <end position="484"/>
    </location>
</feature>
<evidence type="ECO:0000313" key="4">
    <source>
        <dbReference type="Proteomes" id="UP001153069"/>
    </source>
</evidence>
<sequence length="739" mass="79015">MPPPSTDDIEITNYDVLADEVSNPISSGESEVGLSLAAHSYHVGNNRLEVLCNIQAQTFNDLLAKKDESGSSALVERIMNIVQNQCVPKGRFLERSTKGEWKEVETEKARLLVRQALENQGTATTTTRPGAAKKEEEAEAAEIQQKKKESDAEKKRRRRSSLLRRSVSSSMLPNFGDLGMAGLGGKPFDDKKKSTRREISPQPSPANSRASSPVPPADRSGPRPAFGRSQSVDMGQAIRAKRDRRLAVSNALEANPLLVSEPMKMDVLLNTAKTALLPGTDLHGNNRLRVMVQIQTGGYQGADEETQTKMAESLLNTIESFWGGRILSKVPSRNKSAGDSFLKLDKDHSISAMKNLLSGKAAEQEEEATIGEAPDPKIKQGRRASLKAIQSIASSGATGSSASILPSSLPALPADMQHLRSAAVKSLQKRKQRQGLNSRIRGLTADKAAVFQDGSSNASVMSSSVAPGKTSPIPTKLGSPVPSASKVISNMPSHAMPHIQQYRQTSSGASVASTASQMSTANSYYPPPGNFQRQGSISNASVGGMSTGSSNTQMTMNTMNAARTMAAINLGGRQNQMMHPGMMQPSGMGGPMLGSELQIPATVMNAQQQQHMAAQQQQMAAQFQQMAPQQMMPQMPAYQQRASVVMSCVPEEVFNAAAAAPYSPPPLTADQLSQLNQGLSPDPYDGGIQGVRAGPQDRTSLLNSTGSDGLPKFAQGEMELLIKGLEMQENQAQHPGQGH</sequence>
<feature type="compositionally biased region" description="Basic and acidic residues" evidence="1">
    <location>
        <begin position="187"/>
        <end position="199"/>
    </location>
</feature>
<dbReference type="AlphaFoldDB" id="A0A9N8HVR5"/>
<dbReference type="OrthoDB" id="47277at2759"/>
<accession>A0A9N8HVR5</accession>
<proteinExistence type="predicted"/>
<evidence type="ECO:0000313" key="3">
    <source>
        <dbReference type="EMBL" id="CAB9526600.1"/>
    </source>
</evidence>
<feature type="region of interest" description="Disordered" evidence="1">
    <location>
        <begin position="687"/>
        <end position="712"/>
    </location>
</feature>
<keyword evidence="4" id="KW-1185">Reference proteome</keyword>
<protein>
    <recommendedName>
        <fullName evidence="2">DUF6824 domain-containing protein</fullName>
    </recommendedName>
</protein>
<evidence type="ECO:0000256" key="1">
    <source>
        <dbReference type="SAM" id="MobiDB-lite"/>
    </source>
</evidence>
<evidence type="ECO:0000259" key="2">
    <source>
        <dbReference type="Pfam" id="PF20710"/>
    </source>
</evidence>
<feature type="compositionally biased region" description="Polar residues" evidence="1">
    <location>
        <begin position="531"/>
        <end position="541"/>
    </location>
</feature>
<reference evidence="3" key="1">
    <citation type="submission" date="2020-06" db="EMBL/GenBank/DDBJ databases">
        <authorList>
            <consortium name="Plant Systems Biology data submission"/>
        </authorList>
    </citation>
    <scope>NUCLEOTIDE SEQUENCE</scope>
    <source>
        <strain evidence="3">D6</strain>
    </source>
</reference>
<feature type="domain" description="DUF6824" evidence="2">
    <location>
        <begin position="40"/>
        <end position="117"/>
    </location>
</feature>